<name>A0A9R1CVK1_9EURY</name>
<evidence type="ECO:0000313" key="2">
    <source>
        <dbReference type="EMBL" id="MCQ4334742.1"/>
    </source>
</evidence>
<feature type="non-terminal residue" evidence="2">
    <location>
        <position position="202"/>
    </location>
</feature>
<accession>A0A9R1CVK1</accession>
<organism evidence="2 3">
    <name type="scientific">Natronomonas aquatica</name>
    <dbReference type="NCBI Taxonomy" id="2841590"/>
    <lineage>
        <taxon>Archaea</taxon>
        <taxon>Methanobacteriati</taxon>
        <taxon>Methanobacteriota</taxon>
        <taxon>Stenosarchaea group</taxon>
        <taxon>Halobacteria</taxon>
        <taxon>Halobacteriales</taxon>
        <taxon>Natronomonadaceae</taxon>
        <taxon>Natronomonas</taxon>
    </lineage>
</organism>
<evidence type="ECO:0000256" key="1">
    <source>
        <dbReference type="SAM" id="MobiDB-lite"/>
    </source>
</evidence>
<evidence type="ECO:0000313" key="3">
    <source>
        <dbReference type="Proteomes" id="UP001139494"/>
    </source>
</evidence>
<comment type="caution">
    <text evidence="2">The sequence shown here is derived from an EMBL/GenBank/DDBJ whole genome shotgun (WGS) entry which is preliminary data.</text>
</comment>
<feature type="region of interest" description="Disordered" evidence="1">
    <location>
        <begin position="47"/>
        <end position="66"/>
    </location>
</feature>
<dbReference type="EMBL" id="JAHLKM010000035">
    <property type="protein sequence ID" value="MCQ4334742.1"/>
    <property type="molecule type" value="Genomic_DNA"/>
</dbReference>
<keyword evidence="3" id="KW-1185">Reference proteome</keyword>
<proteinExistence type="predicted"/>
<dbReference type="AlphaFoldDB" id="A0A9R1CVK1"/>
<dbReference type="Proteomes" id="UP001139494">
    <property type="component" value="Unassembled WGS sequence"/>
</dbReference>
<protein>
    <submittedName>
        <fullName evidence="2">Transposase</fullName>
    </submittedName>
</protein>
<sequence>MKETVKTTVRVKLHSLTNRKADLLAREYEAFQTEVHGGDADLYSATDQQASKVQRQKDPNPGTEQPVVLRNDVFDVAYDGDTVLSSWWVKVPVFDPEKEQGNSIWCPAHVPRKDAQLVREGNLRDSELVRRDGGWYVHLVVKRSVTVQDRYDDVLAIDMGARWVATCTFLSDRKTTFYGEEVRRIREHYKQLRKSIGKSKPR</sequence>
<reference evidence="2" key="1">
    <citation type="journal article" date="2023" name="Front. Microbiol.">
        <title>Genomic-based phylogenetic and metabolic analyses of the genus Natronomonas, and description of Natronomonas aquatica sp. nov.</title>
        <authorList>
            <person name="Garcia-Roldan A."/>
            <person name="Duran-Viseras A."/>
            <person name="de la Haba R.R."/>
            <person name="Corral P."/>
            <person name="Sanchez-Porro C."/>
            <person name="Ventosa A."/>
        </authorList>
    </citation>
    <scope>NUCLEOTIDE SEQUENCE</scope>
    <source>
        <strain evidence="2">F2-12</strain>
    </source>
</reference>
<gene>
    <name evidence="2" type="ORF">KM295_14900</name>
</gene>